<sequence length="85" mass="9730">THQRHAALLDAIHAFDPLFFSISPAEAAEMNPSQKLALELVWEAVERSAMPHRQVQGTHTGVYVGNIWSDFEHYRKHQQCLLYTS</sequence>
<dbReference type="GO" id="GO:0006633">
    <property type="term" value="P:fatty acid biosynthetic process"/>
    <property type="evidence" value="ECO:0007669"/>
    <property type="project" value="TreeGrafter"/>
</dbReference>
<evidence type="ECO:0000256" key="1">
    <source>
        <dbReference type="ARBA" id="ARBA00022450"/>
    </source>
</evidence>
<feature type="non-terminal residue" evidence="4">
    <location>
        <position position="85"/>
    </location>
</feature>
<dbReference type="InterPro" id="IPR050091">
    <property type="entry name" value="PKS_NRPS_Biosynth_Enz"/>
</dbReference>
<keyword evidence="2" id="KW-0597">Phosphoprotein</keyword>
<gene>
    <name evidence="4" type="ORF">KK062_30295</name>
</gene>
<dbReference type="PANTHER" id="PTHR43775">
    <property type="entry name" value="FATTY ACID SYNTHASE"/>
    <property type="match status" value="1"/>
</dbReference>
<dbReference type="Gene3D" id="3.40.47.10">
    <property type="match status" value="1"/>
</dbReference>
<reference evidence="4 5" key="1">
    <citation type="submission" date="2021-05" db="EMBL/GenBank/DDBJ databases">
        <title>A Polyphasic approach of four new species of the genus Ohtaekwangia: Ohtaekwangia histidinii sp. nov., Ohtaekwangia cretensis sp. nov., Ohtaekwangia indiensis sp. nov., Ohtaekwangia reichenbachii sp. nov. from diverse environment.</title>
        <authorList>
            <person name="Octaviana S."/>
        </authorList>
    </citation>
    <scope>NUCLEOTIDE SEQUENCE [LARGE SCALE GENOMIC DNA]</scope>
    <source>
        <strain evidence="4 5">PWU5</strain>
    </source>
</reference>
<dbReference type="SUPFAM" id="SSF53901">
    <property type="entry name" value="Thiolase-like"/>
    <property type="match status" value="1"/>
</dbReference>
<dbReference type="Pfam" id="PF00109">
    <property type="entry name" value="ketoacyl-synt"/>
    <property type="match status" value="1"/>
</dbReference>
<dbReference type="GO" id="GO:0004312">
    <property type="term" value="F:fatty acid synthase activity"/>
    <property type="evidence" value="ECO:0007669"/>
    <property type="project" value="TreeGrafter"/>
</dbReference>
<keyword evidence="5" id="KW-1185">Reference proteome</keyword>
<name>A0AAP2E5V3_9BACT</name>
<dbReference type="InterPro" id="IPR014030">
    <property type="entry name" value="Ketoacyl_synth_N"/>
</dbReference>
<feature type="non-terminal residue" evidence="4">
    <location>
        <position position="1"/>
    </location>
</feature>
<organism evidence="4 5">
    <name type="scientific">Dawidia cretensis</name>
    <dbReference type="NCBI Taxonomy" id="2782350"/>
    <lineage>
        <taxon>Bacteria</taxon>
        <taxon>Pseudomonadati</taxon>
        <taxon>Bacteroidota</taxon>
        <taxon>Cytophagia</taxon>
        <taxon>Cytophagales</taxon>
        <taxon>Chryseotaleaceae</taxon>
        <taxon>Dawidia</taxon>
    </lineage>
</organism>
<evidence type="ECO:0000313" key="4">
    <source>
        <dbReference type="EMBL" id="MBT1712564.1"/>
    </source>
</evidence>
<dbReference type="EMBL" id="JAHESE010000168">
    <property type="protein sequence ID" value="MBT1712564.1"/>
    <property type="molecule type" value="Genomic_DNA"/>
</dbReference>
<evidence type="ECO:0000256" key="2">
    <source>
        <dbReference type="ARBA" id="ARBA00022553"/>
    </source>
</evidence>
<dbReference type="InterPro" id="IPR016039">
    <property type="entry name" value="Thiolase-like"/>
</dbReference>
<dbReference type="RefSeq" id="WP_254088109.1">
    <property type="nucleotide sequence ID" value="NZ_JAHESE010000168.1"/>
</dbReference>
<protein>
    <recommendedName>
        <fullName evidence="3">Beta-ketoacyl synthase-like N-terminal domain-containing protein</fullName>
    </recommendedName>
</protein>
<evidence type="ECO:0000259" key="3">
    <source>
        <dbReference type="Pfam" id="PF00109"/>
    </source>
</evidence>
<evidence type="ECO:0000313" key="5">
    <source>
        <dbReference type="Proteomes" id="UP001319080"/>
    </source>
</evidence>
<dbReference type="PANTHER" id="PTHR43775:SF37">
    <property type="entry name" value="SI:DKEY-61P9.11"/>
    <property type="match status" value="1"/>
</dbReference>
<feature type="domain" description="Beta-ketoacyl synthase-like N-terminal" evidence="3">
    <location>
        <begin position="4"/>
        <end position="77"/>
    </location>
</feature>
<keyword evidence="1" id="KW-0596">Phosphopantetheine</keyword>
<dbReference type="Proteomes" id="UP001319080">
    <property type="component" value="Unassembled WGS sequence"/>
</dbReference>
<dbReference type="AlphaFoldDB" id="A0AAP2E5V3"/>
<proteinExistence type="predicted"/>
<comment type="caution">
    <text evidence="4">The sequence shown here is derived from an EMBL/GenBank/DDBJ whole genome shotgun (WGS) entry which is preliminary data.</text>
</comment>
<accession>A0AAP2E5V3</accession>